<dbReference type="EMBL" id="PKMF04000029">
    <property type="protein sequence ID" value="KAK7857240.1"/>
    <property type="molecule type" value="Genomic_DNA"/>
</dbReference>
<reference evidence="2" key="2">
    <citation type="journal article" date="2018" name="Sci. Data">
        <title>The draft genome sequence of cork oak.</title>
        <authorList>
            <person name="Ramos A.M."/>
            <person name="Usie A."/>
            <person name="Barbosa P."/>
            <person name="Barros P.M."/>
            <person name="Capote T."/>
            <person name="Chaves I."/>
            <person name="Simoes F."/>
            <person name="Abreu I."/>
            <person name="Carrasquinho I."/>
            <person name="Faro C."/>
            <person name="Guimaraes J.B."/>
            <person name="Mendonca D."/>
            <person name="Nobrega F."/>
            <person name="Rodrigues L."/>
            <person name="Saibo N.J.M."/>
            <person name="Varela M.C."/>
            <person name="Egas C."/>
            <person name="Matos J."/>
            <person name="Miguel C.M."/>
            <person name="Oliveira M.M."/>
            <person name="Ricardo C.P."/>
            <person name="Goncalves S."/>
        </authorList>
    </citation>
    <scope>NUCLEOTIDE SEQUENCE [LARGE SCALE GENOMIC DNA]</scope>
    <source>
        <strain evidence="2">HL8</strain>
    </source>
</reference>
<protein>
    <submittedName>
        <fullName evidence="2">Uncharacterized protein</fullName>
    </submittedName>
</protein>
<evidence type="ECO:0000313" key="2">
    <source>
        <dbReference type="EMBL" id="KAK7857240.1"/>
    </source>
</evidence>
<gene>
    <name evidence="2" type="ORF">CFP56_019191</name>
</gene>
<sequence length="79" mass="8749">MLQVSQSTKPDPLDFSHGPAPSPVHHVVIFPHMAQGHTIPLLDISKPLKPWPKSHNHHTPSNAPFISSRTNKHPISLCQ</sequence>
<comment type="caution">
    <text evidence="2">The sequence shown here is derived from an EMBL/GenBank/DDBJ whole genome shotgun (WGS) entry which is preliminary data.</text>
</comment>
<organism evidence="2">
    <name type="scientific">Quercus suber</name>
    <name type="common">Cork oak</name>
    <dbReference type="NCBI Taxonomy" id="58331"/>
    <lineage>
        <taxon>Eukaryota</taxon>
        <taxon>Viridiplantae</taxon>
        <taxon>Streptophyta</taxon>
        <taxon>Embryophyta</taxon>
        <taxon>Tracheophyta</taxon>
        <taxon>Spermatophyta</taxon>
        <taxon>Magnoliopsida</taxon>
        <taxon>eudicotyledons</taxon>
        <taxon>Gunneridae</taxon>
        <taxon>Pentapetalae</taxon>
        <taxon>rosids</taxon>
        <taxon>fabids</taxon>
        <taxon>Fagales</taxon>
        <taxon>Fagaceae</taxon>
        <taxon>Quercus</taxon>
    </lineage>
</organism>
<evidence type="ECO:0000256" key="1">
    <source>
        <dbReference type="SAM" id="MobiDB-lite"/>
    </source>
</evidence>
<feature type="compositionally biased region" description="Polar residues" evidence="1">
    <location>
        <begin position="59"/>
        <end position="69"/>
    </location>
</feature>
<name>A0AAW0M0L0_QUESU</name>
<proteinExistence type="predicted"/>
<dbReference type="AlphaFoldDB" id="A0AAW0M0L0"/>
<reference evidence="2" key="3">
    <citation type="submission" date="2023-07" db="EMBL/GenBank/DDBJ databases">
        <title>An improved reference 1 genome and first organelle genomes of Quercus suber.</title>
        <authorList>
            <consortium name="Genosuber Consortium"/>
            <person name="Usie A."/>
            <person name="Serra O."/>
            <person name="Barros P."/>
        </authorList>
    </citation>
    <scope>NUCLEOTIDE SEQUENCE</scope>
    <source>
        <strain evidence="2">HL8</strain>
        <tissue evidence="2">Leaves</tissue>
    </source>
</reference>
<accession>A0AAW0M0L0</accession>
<reference evidence="2" key="1">
    <citation type="submission" date="2017-12" db="EMBL/GenBank/DDBJ databases">
        <authorList>
            <person name="Barbosa P."/>
            <person name="Usie A."/>
            <person name="Ramos A.M."/>
        </authorList>
    </citation>
    <scope>NUCLEOTIDE SEQUENCE</scope>
    <source>
        <strain evidence="2">HL8</strain>
        <tissue evidence="2">Leaves</tissue>
    </source>
</reference>
<feature type="region of interest" description="Disordered" evidence="1">
    <location>
        <begin position="51"/>
        <end position="79"/>
    </location>
</feature>
<dbReference type="Gene3D" id="3.40.50.2000">
    <property type="entry name" value="Glycogen Phosphorylase B"/>
    <property type="match status" value="1"/>
</dbReference>